<dbReference type="GO" id="GO:0003824">
    <property type="term" value="F:catalytic activity"/>
    <property type="evidence" value="ECO:0007669"/>
    <property type="project" value="UniProtKB-ARBA"/>
</dbReference>
<dbReference type="PRINTS" id="PR00111">
    <property type="entry name" value="ABHYDROLASE"/>
</dbReference>
<dbReference type="STRING" id="587636.SAMN05216199_1652"/>
<evidence type="ECO:0000313" key="3">
    <source>
        <dbReference type="Proteomes" id="UP000199019"/>
    </source>
</evidence>
<dbReference type="AlphaFoldDB" id="A0A1H9TL10"/>
<name>A0A1H9TL10_9MICO</name>
<gene>
    <name evidence="2" type="ORF">SAMN05216199_1652</name>
</gene>
<sequence>MYYRQLVREADAVPGVDAPVPIVHVHGFGISGSYLVPTARLLATRAVNVVPDLPGYGRSERREHVLGIPALAEALLGTIDALGLEKVVLVGNSMGCPISLEVAHAAPERVHRLVLVSPAGGIQNQPLSRALVQLAVDAVRESPRMARVAVPDYLHFGPVNAFRLFSELTRFPSLERLLATPVPALAVLGSRDPLMPRPARVREVGRQAPRHVSVVLVEGAAHAINFSHPGELAHVIGAWLDGEEIVDDPTQPGRARLLEIPRPD</sequence>
<keyword evidence="3" id="KW-1185">Reference proteome</keyword>
<dbReference type="InterPro" id="IPR029058">
    <property type="entry name" value="AB_hydrolase_fold"/>
</dbReference>
<dbReference type="Gene3D" id="3.40.50.1820">
    <property type="entry name" value="alpha/beta hydrolase"/>
    <property type="match status" value="1"/>
</dbReference>
<evidence type="ECO:0000313" key="2">
    <source>
        <dbReference type="EMBL" id="SER97664.1"/>
    </source>
</evidence>
<dbReference type="Proteomes" id="UP000199019">
    <property type="component" value="Unassembled WGS sequence"/>
</dbReference>
<dbReference type="PANTHER" id="PTHR46438:SF11">
    <property type="entry name" value="LIPASE-RELATED"/>
    <property type="match status" value="1"/>
</dbReference>
<feature type="domain" description="AB hydrolase-1" evidence="1">
    <location>
        <begin position="22"/>
        <end position="234"/>
    </location>
</feature>
<dbReference type="Pfam" id="PF12697">
    <property type="entry name" value="Abhydrolase_6"/>
    <property type="match status" value="1"/>
</dbReference>
<dbReference type="PANTHER" id="PTHR46438">
    <property type="entry name" value="ALPHA/BETA-HYDROLASES SUPERFAMILY PROTEIN"/>
    <property type="match status" value="1"/>
</dbReference>
<accession>A0A1H9TL10</accession>
<proteinExistence type="predicted"/>
<dbReference type="SUPFAM" id="SSF53474">
    <property type="entry name" value="alpha/beta-Hydrolases"/>
    <property type="match status" value="1"/>
</dbReference>
<organism evidence="2 3">
    <name type="scientific">Pedococcus cremeus</name>
    <dbReference type="NCBI Taxonomy" id="587636"/>
    <lineage>
        <taxon>Bacteria</taxon>
        <taxon>Bacillati</taxon>
        <taxon>Actinomycetota</taxon>
        <taxon>Actinomycetes</taxon>
        <taxon>Micrococcales</taxon>
        <taxon>Intrasporangiaceae</taxon>
        <taxon>Pedococcus</taxon>
    </lineage>
</organism>
<protein>
    <submittedName>
        <fullName evidence="2">Pimeloyl-ACP methyl ester carboxylesterase</fullName>
    </submittedName>
</protein>
<evidence type="ECO:0000259" key="1">
    <source>
        <dbReference type="Pfam" id="PF12697"/>
    </source>
</evidence>
<reference evidence="3" key="1">
    <citation type="submission" date="2016-10" db="EMBL/GenBank/DDBJ databases">
        <authorList>
            <person name="Varghese N."/>
            <person name="Submissions S."/>
        </authorList>
    </citation>
    <scope>NUCLEOTIDE SEQUENCE [LARGE SCALE GENOMIC DNA]</scope>
    <source>
        <strain evidence="3">CGMCC 1.6963</strain>
    </source>
</reference>
<dbReference type="EMBL" id="FOHB01000002">
    <property type="protein sequence ID" value="SER97664.1"/>
    <property type="molecule type" value="Genomic_DNA"/>
</dbReference>
<dbReference type="InterPro" id="IPR000073">
    <property type="entry name" value="AB_hydrolase_1"/>
</dbReference>
<dbReference type="OrthoDB" id="27092at2"/>